<dbReference type="InterPro" id="IPR000577">
    <property type="entry name" value="Carb_kinase_FGGY"/>
</dbReference>
<dbReference type="PROSITE" id="PS00445">
    <property type="entry name" value="FGGY_KINASES_2"/>
    <property type="match status" value="1"/>
</dbReference>
<protein>
    <recommendedName>
        <fullName evidence="9">Xylulokinase</fullName>
    </recommendedName>
</protein>
<keyword evidence="3 4" id="KW-0418">Kinase</keyword>
<dbReference type="InterPro" id="IPR050406">
    <property type="entry name" value="FGGY_Carb_Kinase"/>
</dbReference>
<dbReference type="PANTHER" id="PTHR43095:SF5">
    <property type="entry name" value="XYLULOSE KINASE"/>
    <property type="match status" value="1"/>
</dbReference>
<dbReference type="PANTHER" id="PTHR43095">
    <property type="entry name" value="SUGAR KINASE"/>
    <property type="match status" value="1"/>
</dbReference>
<evidence type="ECO:0008006" key="9">
    <source>
        <dbReference type="Google" id="ProtNLM"/>
    </source>
</evidence>
<dbReference type="CDD" id="cd07804">
    <property type="entry name" value="ASKHA_NBD_FGGY_RrXK-like"/>
    <property type="match status" value="1"/>
</dbReference>
<dbReference type="InterPro" id="IPR043129">
    <property type="entry name" value="ATPase_NBD"/>
</dbReference>
<keyword evidence="2 4" id="KW-0808">Transferase</keyword>
<feature type="domain" description="Carbohydrate kinase FGGY N-terminal" evidence="5">
    <location>
        <begin position="4"/>
        <end position="252"/>
    </location>
</feature>
<dbReference type="OrthoDB" id="9805576at2"/>
<evidence type="ECO:0000259" key="6">
    <source>
        <dbReference type="Pfam" id="PF02782"/>
    </source>
</evidence>
<feature type="domain" description="Carbohydrate kinase FGGY C-terminal" evidence="6">
    <location>
        <begin position="264"/>
        <end position="459"/>
    </location>
</feature>
<evidence type="ECO:0000313" key="8">
    <source>
        <dbReference type="Proteomes" id="UP000062788"/>
    </source>
</evidence>
<dbReference type="RefSeq" id="WP_059518317.1">
    <property type="nucleotide sequence ID" value="NZ_LOWA01000036.1"/>
</dbReference>
<dbReference type="Pfam" id="PF02782">
    <property type="entry name" value="FGGY_C"/>
    <property type="match status" value="1"/>
</dbReference>
<dbReference type="InterPro" id="IPR018483">
    <property type="entry name" value="Carb_kinase_FGGY_CS"/>
</dbReference>
<dbReference type="InterPro" id="IPR018485">
    <property type="entry name" value="FGGY_C"/>
</dbReference>
<evidence type="ECO:0000256" key="1">
    <source>
        <dbReference type="ARBA" id="ARBA00009156"/>
    </source>
</evidence>
<dbReference type="AlphaFoldDB" id="A0A118DN63"/>
<dbReference type="Proteomes" id="UP000062788">
    <property type="component" value="Unassembled WGS sequence"/>
</dbReference>
<organism evidence="7 8">
    <name type="scientific">Burkholderia singularis</name>
    <dbReference type="NCBI Taxonomy" id="1503053"/>
    <lineage>
        <taxon>Bacteria</taxon>
        <taxon>Pseudomonadati</taxon>
        <taxon>Pseudomonadota</taxon>
        <taxon>Betaproteobacteria</taxon>
        <taxon>Burkholderiales</taxon>
        <taxon>Burkholderiaceae</taxon>
        <taxon>Burkholderia</taxon>
        <taxon>pseudomallei group</taxon>
    </lineage>
</organism>
<dbReference type="PIRSF" id="PIRSF000538">
    <property type="entry name" value="GlpK"/>
    <property type="match status" value="1"/>
</dbReference>
<gene>
    <name evidence="7" type="ORF">WS67_16530</name>
</gene>
<evidence type="ECO:0000259" key="5">
    <source>
        <dbReference type="Pfam" id="PF00370"/>
    </source>
</evidence>
<sequence length="514" mass="54677">MECVIGVDIGTQSTKALVVGVDGAIVAQSAAAYRPDTPKPLWAEQWPTVWFDAVRDCLARCVAGAREAGIDAASIKAVCVSSLYGGAGIPVGRDMQPLFPCLIWMDRRASAQLDWVRAHADVERLGAITGNGLDSYYGYAKMLWLRDERPDVWAKIRYFVPPNAYIIYQLTGELALDHSSAGNLGGVYDLARRGWSDEALDMLGIPATMMPPRLVDSDEVVGGLLARWAREFGLAAGTPVVAGGVDAAVATFAAGATRRGQHVAMIGTSMCWGYIAGATDARRGLVSMPHVFDGARDLYVFGGAITAGASVSWFREQFCHAELEAARAAGNGDAHRLLEAAAAQVPAGSDGVLFLPYLMGERSPVWDAKASGAFVGLSLFHTRAHLYRAVLEGVAYALRHNIEAGAAGAGELDNRLVVVGGAAHSDLWMQIIADITGYAVWTIAEEVEAAMGAALLAALGVGLITRDAARRGWVTLTERARPDARHAALHDARFALYAGLYPALKPVMHGLHAR</sequence>
<dbReference type="GO" id="GO:0016773">
    <property type="term" value="F:phosphotransferase activity, alcohol group as acceptor"/>
    <property type="evidence" value="ECO:0007669"/>
    <property type="project" value="InterPro"/>
</dbReference>
<proteinExistence type="inferred from homology"/>
<evidence type="ECO:0000256" key="2">
    <source>
        <dbReference type="ARBA" id="ARBA00022679"/>
    </source>
</evidence>
<dbReference type="SUPFAM" id="SSF53067">
    <property type="entry name" value="Actin-like ATPase domain"/>
    <property type="match status" value="2"/>
</dbReference>
<dbReference type="GO" id="GO:0016301">
    <property type="term" value="F:kinase activity"/>
    <property type="evidence" value="ECO:0007669"/>
    <property type="project" value="UniProtKB-KW"/>
</dbReference>
<accession>A0A118DN63</accession>
<dbReference type="Gene3D" id="3.30.420.40">
    <property type="match status" value="2"/>
</dbReference>
<dbReference type="Pfam" id="PF00370">
    <property type="entry name" value="FGGY_N"/>
    <property type="match status" value="1"/>
</dbReference>
<reference evidence="7 8" key="1">
    <citation type="submission" date="2015-11" db="EMBL/GenBank/DDBJ databases">
        <title>Expanding the genomic diversity of Burkholderia species for the development of highly accurate diagnostics.</title>
        <authorList>
            <person name="Sahl J."/>
            <person name="Keim P."/>
            <person name="Wagner D."/>
        </authorList>
    </citation>
    <scope>NUCLEOTIDE SEQUENCE [LARGE SCALE GENOMIC DNA]</scope>
    <source>
        <strain evidence="7 8">TSV85</strain>
    </source>
</reference>
<evidence type="ECO:0000256" key="3">
    <source>
        <dbReference type="ARBA" id="ARBA00022777"/>
    </source>
</evidence>
<evidence type="ECO:0000313" key="7">
    <source>
        <dbReference type="EMBL" id="KVE25988.1"/>
    </source>
</evidence>
<dbReference type="GO" id="GO:0005975">
    <property type="term" value="P:carbohydrate metabolic process"/>
    <property type="evidence" value="ECO:0007669"/>
    <property type="project" value="InterPro"/>
</dbReference>
<comment type="similarity">
    <text evidence="1 4">Belongs to the FGGY kinase family.</text>
</comment>
<dbReference type="InterPro" id="IPR018484">
    <property type="entry name" value="FGGY_N"/>
</dbReference>
<evidence type="ECO:0000256" key="4">
    <source>
        <dbReference type="RuleBase" id="RU003733"/>
    </source>
</evidence>
<comment type="caution">
    <text evidence="7">The sequence shown here is derived from an EMBL/GenBank/DDBJ whole genome shotgun (WGS) entry which is preliminary data.</text>
</comment>
<name>A0A118DN63_9BURK</name>
<keyword evidence="8" id="KW-1185">Reference proteome</keyword>
<dbReference type="EMBL" id="LOWA01000036">
    <property type="protein sequence ID" value="KVE25988.1"/>
    <property type="molecule type" value="Genomic_DNA"/>
</dbReference>